<name>A0AAU7X948_9HYPH</name>
<dbReference type="Pfam" id="PF00672">
    <property type="entry name" value="HAMP"/>
    <property type="match status" value="1"/>
</dbReference>
<dbReference type="PANTHER" id="PTHR32089">
    <property type="entry name" value="METHYL-ACCEPTING CHEMOTAXIS PROTEIN MCPB"/>
    <property type="match status" value="1"/>
</dbReference>
<feature type="domain" description="Methyl-accepting transducer" evidence="5">
    <location>
        <begin position="302"/>
        <end position="524"/>
    </location>
</feature>
<reference evidence="7" key="1">
    <citation type="submission" date="2024-06" db="EMBL/GenBank/DDBJ databases">
        <title>Methylostella associata gen. nov., sp. nov., a novel Ancalomicrobiaceae-affiliated facultatively methylotrophic bacteria that feed on methanotrophs of the genus Methylococcus.</title>
        <authorList>
            <person name="Saltykova V."/>
            <person name="Danilova O.V."/>
            <person name="Oshkin I.Y."/>
            <person name="Belova S.E."/>
            <person name="Pimenov N.V."/>
            <person name="Dedysh S.N."/>
        </authorList>
    </citation>
    <scope>NUCLEOTIDE SEQUENCE</scope>
    <source>
        <strain evidence="7">S20</strain>
    </source>
</reference>
<dbReference type="CDD" id="cd06225">
    <property type="entry name" value="HAMP"/>
    <property type="match status" value="1"/>
</dbReference>
<accession>A0AAU7X948</accession>
<dbReference type="GO" id="GO:0016020">
    <property type="term" value="C:membrane"/>
    <property type="evidence" value="ECO:0007669"/>
    <property type="project" value="InterPro"/>
</dbReference>
<dbReference type="InterPro" id="IPR004090">
    <property type="entry name" value="Chemotax_Me-accpt_rcpt"/>
</dbReference>
<dbReference type="SMART" id="SM00304">
    <property type="entry name" value="HAMP"/>
    <property type="match status" value="2"/>
</dbReference>
<keyword evidence="4" id="KW-1133">Transmembrane helix</keyword>
<comment type="similarity">
    <text evidence="2">Belongs to the methyl-accepting chemotaxis (MCP) protein family.</text>
</comment>
<evidence type="ECO:0000256" key="1">
    <source>
        <dbReference type="ARBA" id="ARBA00023224"/>
    </source>
</evidence>
<proteinExistence type="inferred from homology"/>
<dbReference type="KEGG" id="mflg:ABS361_21850"/>
<protein>
    <submittedName>
        <fullName evidence="7">Methyl-accepting chemotaxis protein</fullName>
    </submittedName>
</protein>
<feature type="domain" description="HAMP" evidence="6">
    <location>
        <begin position="209"/>
        <end position="262"/>
    </location>
</feature>
<dbReference type="GO" id="GO:0004888">
    <property type="term" value="F:transmembrane signaling receptor activity"/>
    <property type="evidence" value="ECO:0007669"/>
    <property type="project" value="InterPro"/>
</dbReference>
<dbReference type="Gene3D" id="1.10.287.950">
    <property type="entry name" value="Methyl-accepting chemotaxis protein"/>
    <property type="match status" value="1"/>
</dbReference>
<dbReference type="PANTHER" id="PTHR32089:SF112">
    <property type="entry name" value="LYSOZYME-LIKE PROTEIN-RELATED"/>
    <property type="match status" value="1"/>
</dbReference>
<evidence type="ECO:0000256" key="4">
    <source>
        <dbReference type="SAM" id="Phobius"/>
    </source>
</evidence>
<evidence type="ECO:0000259" key="5">
    <source>
        <dbReference type="PROSITE" id="PS50111"/>
    </source>
</evidence>
<dbReference type="AlphaFoldDB" id="A0AAU7X948"/>
<dbReference type="SMART" id="SM00283">
    <property type="entry name" value="MA"/>
    <property type="match status" value="1"/>
</dbReference>
<evidence type="ECO:0000256" key="2">
    <source>
        <dbReference type="ARBA" id="ARBA00029447"/>
    </source>
</evidence>
<dbReference type="Pfam" id="PF00015">
    <property type="entry name" value="MCPsignal"/>
    <property type="match status" value="1"/>
</dbReference>
<evidence type="ECO:0000259" key="6">
    <source>
        <dbReference type="PROSITE" id="PS50885"/>
    </source>
</evidence>
<dbReference type="InterPro" id="IPR004089">
    <property type="entry name" value="MCPsignal_dom"/>
</dbReference>
<dbReference type="Gene3D" id="1.10.8.500">
    <property type="entry name" value="HAMP domain in histidine kinase"/>
    <property type="match status" value="1"/>
</dbReference>
<dbReference type="PROSITE" id="PS50111">
    <property type="entry name" value="CHEMOTAXIS_TRANSDUC_2"/>
    <property type="match status" value="1"/>
</dbReference>
<evidence type="ECO:0000313" key="7">
    <source>
        <dbReference type="EMBL" id="XBY44607.1"/>
    </source>
</evidence>
<dbReference type="GO" id="GO:0007165">
    <property type="term" value="P:signal transduction"/>
    <property type="evidence" value="ECO:0007669"/>
    <property type="project" value="UniProtKB-KW"/>
</dbReference>
<feature type="transmembrane region" description="Helical" evidence="4">
    <location>
        <begin position="187"/>
        <end position="207"/>
    </location>
</feature>
<gene>
    <name evidence="7" type="ORF">ABS361_21850</name>
</gene>
<keyword evidence="4" id="KW-0812">Transmembrane</keyword>
<sequence>MKSLSVTTKLAGVLGAMLVLIGLFAAERLWYAATLRGVVAQMYRAQVGTSGIEKINGLVYAVVMDSRGIYMSADVTGVKKFGDLMKVSLDKLQKASAELDEAIDGPEQATYEAFAKRVQEFRTFRLEMLRRGLEIAPAAAREYGDNDANRTVRTALNKDLERFASAFAEKSRGLDEEVRGIERRGQVVMLGLFAAALATIAGGIVLVRRGVSRPINDLGDAMRTIAEGRTNAAVPHTDRGDELGTMARAVEVFRDAVRSSGELSERLKAEAEARQGRQNTRDAAVAAFNAEAQTLLADLVGFADQVRGSARGQIRMAETVSSSLGSTADASRQTADNVQTVAAAAEELSASVQEINRRVDEAAGAARDAVSAAERSSTTAQGLDVSAARIGDVVSMIQQIAEQTNLLALNATIEAARAGEAGRGFAIVAQEVKALANQTARATEDISEQIVAMQSTTRVTVDAIREIRSRIDAIDGITVTVVEAIEEQGAATSEIARNVAHAAAASNEVAQGIETVDASASETMQAAQSLVSLADELGERVGGFKARVETFLGQLRVG</sequence>
<evidence type="ECO:0000256" key="3">
    <source>
        <dbReference type="PROSITE-ProRule" id="PRU00284"/>
    </source>
</evidence>
<dbReference type="PROSITE" id="PS50885">
    <property type="entry name" value="HAMP"/>
    <property type="match status" value="1"/>
</dbReference>
<dbReference type="GO" id="GO:0006935">
    <property type="term" value="P:chemotaxis"/>
    <property type="evidence" value="ECO:0007669"/>
    <property type="project" value="InterPro"/>
</dbReference>
<dbReference type="SUPFAM" id="SSF58104">
    <property type="entry name" value="Methyl-accepting chemotaxis protein (MCP) signaling domain"/>
    <property type="match status" value="1"/>
</dbReference>
<keyword evidence="4" id="KW-0472">Membrane</keyword>
<dbReference type="InterPro" id="IPR003660">
    <property type="entry name" value="HAMP_dom"/>
</dbReference>
<keyword evidence="1 3" id="KW-0807">Transducer</keyword>
<dbReference type="PRINTS" id="PR00260">
    <property type="entry name" value="CHEMTRNSDUCR"/>
</dbReference>
<organism evidence="7">
    <name type="scientific">Methyloraptor flagellatus</name>
    <dbReference type="NCBI Taxonomy" id="3162530"/>
    <lineage>
        <taxon>Bacteria</taxon>
        <taxon>Pseudomonadati</taxon>
        <taxon>Pseudomonadota</taxon>
        <taxon>Alphaproteobacteria</taxon>
        <taxon>Hyphomicrobiales</taxon>
        <taxon>Ancalomicrobiaceae</taxon>
        <taxon>Methyloraptor</taxon>
    </lineage>
</organism>
<dbReference type="EMBL" id="CP158568">
    <property type="protein sequence ID" value="XBY44607.1"/>
    <property type="molecule type" value="Genomic_DNA"/>
</dbReference>